<sequence length="471" mass="53034">MNQQPSHQQTPSSGTAGAEPPLAPVLNMSQTTSNPLGPQDQLNGEVFGVNDSVFGKEIVLDSDKIIFFALHEDALLPGPYPNVTQATEGLYLQQQHQQHEQFQQPQQLEPSYFSQLQQHQQTMLDQQSLQFQQLQQASILQHYLPSQQPQPQVFLGHQQQQQQQQQQQNQYESIYEYDAESFARMQQQLQQQDPSLLYRNNFMEPVTLDFAQYRSPAAFGHLSSPEDSASQVSDQGFFEMTTTDDESYSTGVAGDLLAQPFDSLGVSCAAAAAAAAVAHNIRVPAGRAHKVTSQLPNNQDLLPVPYTTSIPSLSSPLKQYFSGSFSEDDSDAPTDDEKYLPKRKKRLRKSIKTKVTVKPKGPRLILHCEHEGCNVTCSSQPSLQRHAQAHKWRGLYSPVRCEACETALSNEFSVQRHIQRSPEGSLCKRMRVYSIMKSETEIENTVRFYPDRPHGKKTVKVDLARKRAKYL</sequence>
<protein>
    <recommendedName>
        <fullName evidence="2">C2H2-type domain-containing protein</fullName>
    </recommendedName>
</protein>
<evidence type="ECO:0000256" key="1">
    <source>
        <dbReference type="SAM" id="MobiDB-lite"/>
    </source>
</evidence>
<comment type="caution">
    <text evidence="3">The sequence shown here is derived from an EMBL/GenBank/DDBJ whole genome shotgun (WGS) entry which is preliminary data.</text>
</comment>
<evidence type="ECO:0000313" key="4">
    <source>
        <dbReference type="Proteomes" id="UP000726737"/>
    </source>
</evidence>
<evidence type="ECO:0000259" key="2">
    <source>
        <dbReference type="PROSITE" id="PS00028"/>
    </source>
</evidence>
<feature type="domain" description="C2H2-type" evidence="2">
    <location>
        <begin position="368"/>
        <end position="390"/>
    </location>
</feature>
<feature type="compositionally biased region" description="Low complexity" evidence="1">
    <location>
        <begin position="150"/>
        <end position="170"/>
    </location>
</feature>
<keyword evidence="4" id="KW-1185">Reference proteome</keyword>
<dbReference type="SMART" id="SM00355">
    <property type="entry name" value="ZnF_C2H2"/>
    <property type="match status" value="2"/>
</dbReference>
<dbReference type="Proteomes" id="UP000726737">
    <property type="component" value="Unassembled WGS sequence"/>
</dbReference>
<dbReference type="InterPro" id="IPR013087">
    <property type="entry name" value="Znf_C2H2_type"/>
</dbReference>
<feature type="compositionally biased region" description="Polar residues" evidence="1">
    <location>
        <begin position="1"/>
        <end position="15"/>
    </location>
</feature>
<evidence type="ECO:0000313" key="3">
    <source>
        <dbReference type="EMBL" id="KAG0265408.1"/>
    </source>
</evidence>
<organism evidence="3 4">
    <name type="scientific">Mortierella polycephala</name>
    <dbReference type="NCBI Taxonomy" id="41804"/>
    <lineage>
        <taxon>Eukaryota</taxon>
        <taxon>Fungi</taxon>
        <taxon>Fungi incertae sedis</taxon>
        <taxon>Mucoromycota</taxon>
        <taxon>Mortierellomycotina</taxon>
        <taxon>Mortierellomycetes</taxon>
        <taxon>Mortierellales</taxon>
        <taxon>Mortierellaceae</taxon>
        <taxon>Mortierella</taxon>
    </lineage>
</organism>
<dbReference type="OrthoDB" id="2416573at2759"/>
<feature type="region of interest" description="Disordered" evidence="1">
    <location>
        <begin position="150"/>
        <end position="171"/>
    </location>
</feature>
<feature type="compositionally biased region" description="Polar residues" evidence="1">
    <location>
        <begin position="27"/>
        <end position="42"/>
    </location>
</feature>
<accession>A0A9P6U9G7</accession>
<gene>
    <name evidence="3" type="ORF">BG011_004793</name>
</gene>
<dbReference type="PROSITE" id="PS00028">
    <property type="entry name" value="ZINC_FINGER_C2H2_1"/>
    <property type="match status" value="1"/>
</dbReference>
<dbReference type="EMBL" id="JAAAJA010000032">
    <property type="protein sequence ID" value="KAG0265408.1"/>
    <property type="molecule type" value="Genomic_DNA"/>
</dbReference>
<name>A0A9P6U9G7_9FUNG</name>
<proteinExistence type="predicted"/>
<feature type="region of interest" description="Disordered" evidence="1">
    <location>
        <begin position="1"/>
        <end position="43"/>
    </location>
</feature>
<dbReference type="AlphaFoldDB" id="A0A9P6U9G7"/>
<reference evidence="3" key="1">
    <citation type="journal article" date="2020" name="Fungal Divers.">
        <title>Resolving the Mortierellaceae phylogeny through synthesis of multi-gene phylogenetics and phylogenomics.</title>
        <authorList>
            <person name="Vandepol N."/>
            <person name="Liber J."/>
            <person name="Desiro A."/>
            <person name="Na H."/>
            <person name="Kennedy M."/>
            <person name="Barry K."/>
            <person name="Grigoriev I.V."/>
            <person name="Miller A.N."/>
            <person name="O'Donnell K."/>
            <person name="Stajich J.E."/>
            <person name="Bonito G."/>
        </authorList>
    </citation>
    <scope>NUCLEOTIDE SEQUENCE</scope>
    <source>
        <strain evidence="3">KOD948</strain>
    </source>
</reference>